<organism evidence="2 3">
    <name type="scientific">Mycena venus</name>
    <dbReference type="NCBI Taxonomy" id="2733690"/>
    <lineage>
        <taxon>Eukaryota</taxon>
        <taxon>Fungi</taxon>
        <taxon>Dikarya</taxon>
        <taxon>Basidiomycota</taxon>
        <taxon>Agaricomycotina</taxon>
        <taxon>Agaricomycetes</taxon>
        <taxon>Agaricomycetidae</taxon>
        <taxon>Agaricales</taxon>
        <taxon>Marasmiineae</taxon>
        <taxon>Mycenaceae</taxon>
        <taxon>Mycena</taxon>
    </lineage>
</organism>
<gene>
    <name evidence="2" type="ORF">MVEN_02580100</name>
</gene>
<evidence type="ECO:0000313" key="2">
    <source>
        <dbReference type="EMBL" id="KAF7326862.1"/>
    </source>
</evidence>
<evidence type="ECO:0000256" key="1">
    <source>
        <dbReference type="SAM" id="MobiDB-lite"/>
    </source>
</evidence>
<sequence length="192" mass="20696">MNSINSTSPASTPAQAPELNTNAPTDVVASNSPDGLDCSFYQPNVSLKLEPQRSDTAFVHEEIRRVNRDGVVAARDMECDLCEAYRWCITEGVSPEEAETAIRSHIQGLHDLYVAAKAVMNTGGVVLKRKGIEVSPEELNPDADLEPEEVAETECTCGAKLCEIPVAVLPMKHIPGAALCPEKTEVSFPSEC</sequence>
<keyword evidence="3" id="KW-1185">Reference proteome</keyword>
<protein>
    <submittedName>
        <fullName evidence="2">Uncharacterized protein</fullName>
    </submittedName>
</protein>
<reference evidence="2" key="1">
    <citation type="submission" date="2020-05" db="EMBL/GenBank/DDBJ databases">
        <title>Mycena genomes resolve the evolution of fungal bioluminescence.</title>
        <authorList>
            <person name="Tsai I.J."/>
        </authorList>
    </citation>
    <scope>NUCLEOTIDE SEQUENCE</scope>
    <source>
        <strain evidence="2">CCC161011</strain>
    </source>
</reference>
<proteinExistence type="predicted"/>
<feature type="region of interest" description="Disordered" evidence="1">
    <location>
        <begin position="1"/>
        <end position="28"/>
    </location>
</feature>
<dbReference type="EMBL" id="JACAZI010000039">
    <property type="protein sequence ID" value="KAF7326862.1"/>
    <property type="molecule type" value="Genomic_DNA"/>
</dbReference>
<name>A0A8H6U1K5_9AGAR</name>
<comment type="caution">
    <text evidence="2">The sequence shown here is derived from an EMBL/GenBank/DDBJ whole genome shotgun (WGS) entry which is preliminary data.</text>
</comment>
<dbReference type="OrthoDB" id="10603936at2759"/>
<dbReference type="Proteomes" id="UP000620124">
    <property type="component" value="Unassembled WGS sequence"/>
</dbReference>
<accession>A0A8H6U1K5</accession>
<dbReference type="AlphaFoldDB" id="A0A8H6U1K5"/>
<evidence type="ECO:0000313" key="3">
    <source>
        <dbReference type="Proteomes" id="UP000620124"/>
    </source>
</evidence>